<evidence type="ECO:0000313" key="2">
    <source>
        <dbReference type="EMBL" id="SOB57128.1"/>
    </source>
</evidence>
<name>A0A2C8F3R1_9BACT</name>
<dbReference type="InterPro" id="IPR015867">
    <property type="entry name" value="N-reg_PII/ATP_PRibTrfase_C"/>
</dbReference>
<dbReference type="KEGG" id="pprf:DPRO_0249"/>
<dbReference type="OrthoDB" id="37622at2"/>
<dbReference type="GO" id="GO:0010038">
    <property type="term" value="P:response to metal ion"/>
    <property type="evidence" value="ECO:0007669"/>
    <property type="project" value="InterPro"/>
</dbReference>
<accession>A0A2C8F3R1</accession>
<dbReference type="AlphaFoldDB" id="A0A2C8F3R1"/>
<comment type="similarity">
    <text evidence="1">Belongs to the CutA family.</text>
</comment>
<evidence type="ECO:0000256" key="1">
    <source>
        <dbReference type="ARBA" id="ARBA00010169"/>
    </source>
</evidence>
<dbReference type="Proteomes" id="UP000219215">
    <property type="component" value="Chromosome DPRO"/>
</dbReference>
<dbReference type="GO" id="GO:0005507">
    <property type="term" value="F:copper ion binding"/>
    <property type="evidence" value="ECO:0007669"/>
    <property type="project" value="TreeGrafter"/>
</dbReference>
<dbReference type="Gene3D" id="3.30.70.120">
    <property type="match status" value="1"/>
</dbReference>
<reference evidence="3" key="1">
    <citation type="submission" date="2017-09" db="EMBL/GenBank/DDBJ databases">
        <authorList>
            <person name="Regsiter A."/>
            <person name="William W."/>
        </authorList>
    </citation>
    <scope>NUCLEOTIDE SEQUENCE [LARGE SCALE GENOMIC DNA]</scope>
    <source>
        <strain evidence="3">500-1</strain>
    </source>
</reference>
<gene>
    <name evidence="2" type="primary">cutA</name>
    <name evidence="2" type="ORF">DPRO_0249</name>
</gene>
<evidence type="ECO:0000313" key="3">
    <source>
        <dbReference type="Proteomes" id="UP000219215"/>
    </source>
</evidence>
<dbReference type="InterPro" id="IPR004323">
    <property type="entry name" value="Ion_tolerance_CutA"/>
</dbReference>
<dbReference type="SUPFAM" id="SSF54913">
    <property type="entry name" value="GlnB-like"/>
    <property type="match status" value="1"/>
</dbReference>
<dbReference type="RefSeq" id="WP_097010437.1">
    <property type="nucleotide sequence ID" value="NZ_LT907975.1"/>
</dbReference>
<proteinExistence type="inferred from homology"/>
<protein>
    <submittedName>
        <fullName evidence="2">Divalent-cation tolerance protein CutA</fullName>
    </submittedName>
</protein>
<dbReference type="Pfam" id="PF03091">
    <property type="entry name" value="CutA1"/>
    <property type="match status" value="1"/>
</dbReference>
<dbReference type="EMBL" id="LT907975">
    <property type="protein sequence ID" value="SOB57128.1"/>
    <property type="molecule type" value="Genomic_DNA"/>
</dbReference>
<dbReference type="PANTHER" id="PTHR23419:SF8">
    <property type="entry name" value="FI09726P"/>
    <property type="match status" value="1"/>
</dbReference>
<dbReference type="PANTHER" id="PTHR23419">
    <property type="entry name" value="DIVALENT CATION TOLERANCE CUTA-RELATED"/>
    <property type="match status" value="1"/>
</dbReference>
<sequence>MSETLVYMTCGSTEEAEKIGRALVEKRLAACINMFDGMRSLYWWEGKVEQGSEVVLLAKTTANLVEELTEEVKRLHEYDVPCVVTLPITGGNTDFLRWIHEETQSEG</sequence>
<organism evidence="2 3">
    <name type="scientific">Pseudodesulfovibrio profundus</name>
    <dbReference type="NCBI Taxonomy" id="57320"/>
    <lineage>
        <taxon>Bacteria</taxon>
        <taxon>Pseudomonadati</taxon>
        <taxon>Thermodesulfobacteriota</taxon>
        <taxon>Desulfovibrionia</taxon>
        <taxon>Desulfovibrionales</taxon>
        <taxon>Desulfovibrionaceae</taxon>
    </lineage>
</organism>
<dbReference type="InterPro" id="IPR011322">
    <property type="entry name" value="N-reg_PII-like_a/b"/>
</dbReference>
<keyword evidence="3" id="KW-1185">Reference proteome</keyword>